<sequence length="109" mass="12573">MINIAECEIDPDRLSVSGVHAVQEILDTIETANLLSKVIAVIPFFDIFLKGKPHEKLTNVASYDWEEFGRVMRSVSDINRKEIEKIAFENWLSSSGKEYEFWKCVYQAM</sequence>
<organism evidence="1">
    <name type="scientific">Enterovibrio norvegicus</name>
    <dbReference type="NCBI Taxonomy" id="188144"/>
    <lineage>
        <taxon>Bacteria</taxon>
        <taxon>Pseudomonadati</taxon>
        <taxon>Pseudomonadota</taxon>
        <taxon>Gammaproteobacteria</taxon>
        <taxon>Vibrionales</taxon>
        <taxon>Vibrionaceae</taxon>
        <taxon>Enterovibrio</taxon>
    </lineage>
</organism>
<dbReference type="EMBL" id="KP795583">
    <property type="protein sequence ID" value="AKN38405.1"/>
    <property type="molecule type" value="Genomic_DNA"/>
</dbReference>
<proteinExistence type="predicted"/>
<protein>
    <submittedName>
        <fullName evidence="1">Uncharacterized protein</fullName>
    </submittedName>
</protein>
<name>A0A0H3ZQ95_9GAMM</name>
<evidence type="ECO:0000313" key="1">
    <source>
        <dbReference type="EMBL" id="AKN38405.1"/>
    </source>
</evidence>
<accession>A0A0H3ZQ95</accession>
<dbReference type="AlphaFoldDB" id="A0A0H3ZQ95"/>
<reference evidence="1" key="1">
    <citation type="journal article" date="2015" name="MBio">
        <title>Eco-Evolutionary Dynamics of Episomes among Ecologically Cohesive Bacterial Populations.</title>
        <authorList>
            <person name="Xue H."/>
            <person name="Cordero O.X."/>
            <person name="Camas F.M."/>
            <person name="Trimble W."/>
            <person name="Meyer F."/>
            <person name="Guglielmini J."/>
            <person name="Rocha E.P."/>
            <person name="Polz M.F."/>
        </authorList>
    </citation>
    <scope>NUCLEOTIDE SEQUENCE</scope>
    <source>
        <strain evidence="1">1F_260</strain>
    </source>
</reference>